<evidence type="ECO:0000313" key="2">
    <source>
        <dbReference type="EMBL" id="GBF97955.1"/>
    </source>
</evidence>
<dbReference type="InParanoid" id="A0A2V0PLP7"/>
<dbReference type="OrthoDB" id="15008at2759"/>
<reference evidence="2 3" key="1">
    <citation type="journal article" date="2018" name="Sci. Rep.">
        <title>Raphidocelis subcapitata (=Pseudokirchneriella subcapitata) provides an insight into genome evolution and environmental adaptations in the Sphaeropleales.</title>
        <authorList>
            <person name="Suzuki S."/>
            <person name="Yamaguchi H."/>
            <person name="Nakajima N."/>
            <person name="Kawachi M."/>
        </authorList>
    </citation>
    <scope>NUCLEOTIDE SEQUENCE [LARGE SCALE GENOMIC DNA]</scope>
    <source>
        <strain evidence="2 3">NIES-35</strain>
    </source>
</reference>
<proteinExistence type="predicted"/>
<dbReference type="Gene3D" id="3.90.1530.10">
    <property type="entry name" value="Conserved hypothetical protein from pyrococcus furiosus pfu- 392566-001, ParB domain"/>
    <property type="match status" value="1"/>
</dbReference>
<gene>
    <name evidence="2" type="ORF">Rsub_10628</name>
</gene>
<accession>A0A2V0PLP7</accession>
<feature type="region of interest" description="Disordered" evidence="1">
    <location>
        <begin position="256"/>
        <end position="320"/>
    </location>
</feature>
<protein>
    <recommendedName>
        <fullName evidence="4">Chromosome partitioning protein ParB</fullName>
    </recommendedName>
</protein>
<feature type="region of interest" description="Disordered" evidence="1">
    <location>
        <begin position="1"/>
        <end position="31"/>
    </location>
</feature>
<sequence>MSFSFHHSESAASLASSAEGDGEPVTDSGIKLPPDAELFPAEVLLLRPTQMAVGMQQVHVKMAKARKKLAKGPAAFDAWLQAHPIPVVLGPAQALYLIDHHHLYECGVKTCYAGAARDLSSLSEDAFWAEMAAAGCLWPHTADGSRLEPSQMAAALPNTVAELRDDPYRSLAALVRKAGGFVKSTRPFSEFMWGNYLRDRVPLALEAPGDVVHFVGRAISHATAGAASHLPGHTPVSAATGEQLDAMADLGAAVAGGDGADSDGEKKKGKAGGKKKGAAAGDCAAGGGAAAGVAAGTAAGGQSSADGACAAEAAPAVASG</sequence>
<dbReference type="AlphaFoldDB" id="A0A2V0PLP7"/>
<dbReference type="EMBL" id="BDRX01000112">
    <property type="protein sequence ID" value="GBF97955.1"/>
    <property type="molecule type" value="Genomic_DNA"/>
</dbReference>
<feature type="compositionally biased region" description="Basic residues" evidence="1">
    <location>
        <begin position="267"/>
        <end position="277"/>
    </location>
</feature>
<evidence type="ECO:0008006" key="4">
    <source>
        <dbReference type="Google" id="ProtNLM"/>
    </source>
</evidence>
<dbReference type="Pfam" id="PF08857">
    <property type="entry name" value="ParBc_2"/>
    <property type="match status" value="1"/>
</dbReference>
<name>A0A2V0PLP7_9CHLO</name>
<feature type="compositionally biased region" description="Low complexity" evidence="1">
    <location>
        <begin position="1"/>
        <end position="19"/>
    </location>
</feature>
<organism evidence="2 3">
    <name type="scientific">Raphidocelis subcapitata</name>
    <dbReference type="NCBI Taxonomy" id="307507"/>
    <lineage>
        <taxon>Eukaryota</taxon>
        <taxon>Viridiplantae</taxon>
        <taxon>Chlorophyta</taxon>
        <taxon>core chlorophytes</taxon>
        <taxon>Chlorophyceae</taxon>
        <taxon>CS clade</taxon>
        <taxon>Sphaeropleales</taxon>
        <taxon>Selenastraceae</taxon>
        <taxon>Raphidocelis</taxon>
    </lineage>
</organism>
<dbReference type="Gene3D" id="1.10.8.10">
    <property type="entry name" value="DNA helicase RuvA subunit, C-terminal domain"/>
    <property type="match status" value="1"/>
</dbReference>
<dbReference type="CDD" id="cd16390">
    <property type="entry name" value="ParB_N_Srx_like"/>
    <property type="match status" value="1"/>
</dbReference>
<feature type="compositionally biased region" description="Low complexity" evidence="1">
    <location>
        <begin position="291"/>
        <end position="320"/>
    </location>
</feature>
<dbReference type="SUPFAM" id="SSF110849">
    <property type="entry name" value="ParB/Sulfiredoxin"/>
    <property type="match status" value="1"/>
</dbReference>
<keyword evidence="3" id="KW-1185">Reference proteome</keyword>
<evidence type="ECO:0000313" key="3">
    <source>
        <dbReference type="Proteomes" id="UP000247498"/>
    </source>
</evidence>
<evidence type="ECO:0000256" key="1">
    <source>
        <dbReference type="SAM" id="MobiDB-lite"/>
    </source>
</evidence>
<dbReference type="InterPro" id="IPR036086">
    <property type="entry name" value="ParB/Sulfiredoxin_sf"/>
</dbReference>
<dbReference type="Proteomes" id="UP000247498">
    <property type="component" value="Unassembled WGS sequence"/>
</dbReference>
<dbReference type="InterPro" id="IPR014956">
    <property type="entry name" value="ParBc_2"/>
</dbReference>
<comment type="caution">
    <text evidence="2">The sequence shown here is derived from an EMBL/GenBank/DDBJ whole genome shotgun (WGS) entry which is preliminary data.</text>
</comment>